<dbReference type="PANTHER" id="PTHR11360:SF304">
    <property type="entry name" value="MFS DOMAIN-CONTAINING PROTEIN"/>
    <property type="match status" value="1"/>
</dbReference>
<dbReference type="Pfam" id="PF07690">
    <property type="entry name" value="MFS_1"/>
    <property type="match status" value="1"/>
</dbReference>
<feature type="transmembrane region" description="Helical" evidence="6">
    <location>
        <begin position="135"/>
        <end position="157"/>
    </location>
</feature>
<comment type="caution">
    <text evidence="8">The sequence shown here is derived from an EMBL/GenBank/DDBJ whole genome shotgun (WGS) entry which is preliminary data.</text>
</comment>
<keyword evidence="2" id="KW-0813">Transport</keyword>
<feature type="transmembrane region" description="Helical" evidence="6">
    <location>
        <begin position="373"/>
        <end position="395"/>
    </location>
</feature>
<feature type="transmembrane region" description="Helical" evidence="6">
    <location>
        <begin position="103"/>
        <end position="123"/>
    </location>
</feature>
<accession>A0A4Y7R7N4</accession>
<evidence type="ECO:0000256" key="3">
    <source>
        <dbReference type="ARBA" id="ARBA00022692"/>
    </source>
</evidence>
<feature type="transmembrane region" description="Helical" evidence="6">
    <location>
        <begin position="335"/>
        <end position="361"/>
    </location>
</feature>
<dbReference type="Gene3D" id="1.20.1250.20">
    <property type="entry name" value="MFS general substrate transporter like domains"/>
    <property type="match status" value="2"/>
</dbReference>
<dbReference type="GO" id="GO:0022857">
    <property type="term" value="F:transmembrane transporter activity"/>
    <property type="evidence" value="ECO:0007669"/>
    <property type="project" value="InterPro"/>
</dbReference>
<feature type="transmembrane region" description="Helical" evidence="6">
    <location>
        <begin position="401"/>
        <end position="421"/>
    </location>
</feature>
<keyword evidence="9" id="KW-1185">Reference proteome</keyword>
<dbReference type="PANTHER" id="PTHR11360">
    <property type="entry name" value="MONOCARBOXYLATE TRANSPORTER"/>
    <property type="match status" value="1"/>
</dbReference>
<evidence type="ECO:0000313" key="9">
    <source>
        <dbReference type="Proteomes" id="UP000298324"/>
    </source>
</evidence>
<feature type="transmembrane region" description="Helical" evidence="6">
    <location>
        <begin position="169"/>
        <end position="188"/>
    </location>
</feature>
<dbReference type="InterPro" id="IPR020846">
    <property type="entry name" value="MFS_dom"/>
</dbReference>
<evidence type="ECO:0000313" key="8">
    <source>
        <dbReference type="EMBL" id="TEB04974.1"/>
    </source>
</evidence>
<reference evidence="8 9" key="1">
    <citation type="journal article" date="2018" name="Environ. Microbiol.">
        <title>Novel energy conservation strategies and behaviour of Pelotomaculum schinkii driving syntrophic propionate catabolism.</title>
        <authorList>
            <person name="Hidalgo-Ahumada C.A.P."/>
            <person name="Nobu M.K."/>
            <person name="Narihiro T."/>
            <person name="Tamaki H."/>
            <person name="Liu W.T."/>
            <person name="Kamagata Y."/>
            <person name="Stams A.J.M."/>
            <person name="Imachi H."/>
            <person name="Sousa D.Z."/>
        </authorList>
    </citation>
    <scope>NUCLEOTIDE SEQUENCE [LARGE SCALE GENOMIC DNA]</scope>
    <source>
        <strain evidence="8 9">HH</strain>
    </source>
</reference>
<dbReference type="InterPro" id="IPR036259">
    <property type="entry name" value="MFS_trans_sf"/>
</dbReference>
<dbReference type="AlphaFoldDB" id="A0A4Y7R7N4"/>
<dbReference type="Proteomes" id="UP000298324">
    <property type="component" value="Unassembled WGS sequence"/>
</dbReference>
<feature type="transmembrane region" description="Helical" evidence="6">
    <location>
        <begin position="312"/>
        <end position="329"/>
    </location>
</feature>
<gene>
    <name evidence="8" type="primary">yhjX_4</name>
    <name evidence="8" type="ORF">Psch_03737</name>
</gene>
<feature type="transmembrane region" description="Helical" evidence="6">
    <location>
        <begin position="12"/>
        <end position="35"/>
    </location>
</feature>
<dbReference type="CDD" id="cd17353">
    <property type="entry name" value="MFS_OFA_like"/>
    <property type="match status" value="1"/>
</dbReference>
<evidence type="ECO:0000259" key="7">
    <source>
        <dbReference type="PROSITE" id="PS50850"/>
    </source>
</evidence>
<evidence type="ECO:0000256" key="1">
    <source>
        <dbReference type="ARBA" id="ARBA00004651"/>
    </source>
</evidence>
<feature type="domain" description="Major facilitator superfamily (MFS) profile" evidence="7">
    <location>
        <begin position="9"/>
        <end position="427"/>
    </location>
</feature>
<dbReference type="InterPro" id="IPR050327">
    <property type="entry name" value="Proton-linked_MCT"/>
</dbReference>
<name>A0A4Y7R7N4_9FIRM</name>
<protein>
    <submittedName>
        <fullName evidence="8">Putative MFS-type transporter YhjX</fullName>
    </submittedName>
</protein>
<evidence type="ECO:0000256" key="5">
    <source>
        <dbReference type="ARBA" id="ARBA00023136"/>
    </source>
</evidence>
<evidence type="ECO:0000256" key="2">
    <source>
        <dbReference type="ARBA" id="ARBA00022448"/>
    </source>
</evidence>
<keyword evidence="4 6" id="KW-1133">Transmembrane helix</keyword>
<evidence type="ECO:0000256" key="6">
    <source>
        <dbReference type="SAM" id="Phobius"/>
    </source>
</evidence>
<sequence length="441" mass="46472">MSVEKATLPRWIPLLGGLLGSTTCGLLLYAFSVFIKPLRAQFGWTAAEVSLAYAIAVLIFGLMTFPAGKLSDKFGPRPVVVIGGAIVGIGFFLTSTIETKFQLYLYYGLIAGFGGGLVYLPPISTAPKWWPDRRALATGIAVVGLGLGSFIMGPLATGMINSFGGALPVFKYVGIAMFFMAIIAGLCLQNPPPGYKPAGWNPPAPKAGAPKVGRDYTFGETIRTVQFWMLYLAYFCGSFAGLMVIGVMAAHGINEMNKEAAVLAGVAVSALPKELTAKIAMQAALATSSLNAANALVRILIGAIADKTGTRICFLVTFVLQVAAMLLLFPVGKTLFLLCVVAIIIGWNYGAMFTLFPATCLQYFGPTAQGSNYGLLFTSWGIAGFVANLLAGRMFDIFGTYMMSFTVGAVLVAVGVIVLAITKQPQRLSADAKAGSAHLSS</sequence>
<dbReference type="RefSeq" id="WP_190259255.1">
    <property type="nucleotide sequence ID" value="NZ_QFGA01000003.1"/>
</dbReference>
<proteinExistence type="predicted"/>
<feature type="transmembrane region" description="Helical" evidence="6">
    <location>
        <begin position="231"/>
        <end position="253"/>
    </location>
</feature>
<dbReference type="PROSITE" id="PS50850">
    <property type="entry name" value="MFS"/>
    <property type="match status" value="1"/>
</dbReference>
<dbReference type="GO" id="GO:0005886">
    <property type="term" value="C:plasma membrane"/>
    <property type="evidence" value="ECO:0007669"/>
    <property type="project" value="UniProtKB-SubCell"/>
</dbReference>
<dbReference type="EMBL" id="QFGA01000003">
    <property type="protein sequence ID" value="TEB04974.1"/>
    <property type="molecule type" value="Genomic_DNA"/>
</dbReference>
<evidence type="ECO:0000256" key="4">
    <source>
        <dbReference type="ARBA" id="ARBA00022989"/>
    </source>
</evidence>
<organism evidence="8 9">
    <name type="scientific">Pelotomaculum schinkii</name>
    <dbReference type="NCBI Taxonomy" id="78350"/>
    <lineage>
        <taxon>Bacteria</taxon>
        <taxon>Bacillati</taxon>
        <taxon>Bacillota</taxon>
        <taxon>Clostridia</taxon>
        <taxon>Eubacteriales</taxon>
        <taxon>Desulfotomaculaceae</taxon>
        <taxon>Pelotomaculum</taxon>
    </lineage>
</organism>
<feature type="transmembrane region" description="Helical" evidence="6">
    <location>
        <begin position="41"/>
        <end position="67"/>
    </location>
</feature>
<dbReference type="SUPFAM" id="SSF103473">
    <property type="entry name" value="MFS general substrate transporter"/>
    <property type="match status" value="1"/>
</dbReference>
<keyword evidence="5 6" id="KW-0472">Membrane</keyword>
<keyword evidence="3 6" id="KW-0812">Transmembrane</keyword>
<dbReference type="InterPro" id="IPR011701">
    <property type="entry name" value="MFS"/>
</dbReference>
<comment type="subcellular location">
    <subcellularLocation>
        <location evidence="1">Cell membrane</location>
        <topology evidence="1">Multi-pass membrane protein</topology>
    </subcellularLocation>
</comment>
<feature type="transmembrane region" description="Helical" evidence="6">
    <location>
        <begin position="79"/>
        <end position="97"/>
    </location>
</feature>